<reference evidence="2 3" key="1">
    <citation type="submission" date="2020-06" db="EMBL/GenBank/DDBJ databases">
        <title>Transcriptomic and genomic resources for Thalictrum thalictroides and T. hernandezii: Facilitating candidate gene discovery in an emerging model plant lineage.</title>
        <authorList>
            <person name="Arias T."/>
            <person name="Riano-Pachon D.M."/>
            <person name="Di Stilio V.S."/>
        </authorList>
    </citation>
    <scope>NUCLEOTIDE SEQUENCE [LARGE SCALE GENOMIC DNA]</scope>
    <source>
        <strain evidence="3">cv. WT478/WT964</strain>
        <tissue evidence="2">Leaves</tissue>
    </source>
</reference>
<comment type="caution">
    <text evidence="2">The sequence shown here is derived from an EMBL/GenBank/DDBJ whole genome shotgun (WGS) entry which is preliminary data.</text>
</comment>
<evidence type="ECO:0000313" key="3">
    <source>
        <dbReference type="Proteomes" id="UP000554482"/>
    </source>
</evidence>
<dbReference type="AlphaFoldDB" id="A0A7J6XEE7"/>
<dbReference type="EMBL" id="JABWDY010000435">
    <property type="protein sequence ID" value="KAF5208114.1"/>
    <property type="molecule type" value="Genomic_DNA"/>
</dbReference>
<organism evidence="2 3">
    <name type="scientific">Thalictrum thalictroides</name>
    <name type="common">Rue-anemone</name>
    <name type="synonym">Anemone thalictroides</name>
    <dbReference type="NCBI Taxonomy" id="46969"/>
    <lineage>
        <taxon>Eukaryota</taxon>
        <taxon>Viridiplantae</taxon>
        <taxon>Streptophyta</taxon>
        <taxon>Embryophyta</taxon>
        <taxon>Tracheophyta</taxon>
        <taxon>Spermatophyta</taxon>
        <taxon>Magnoliopsida</taxon>
        <taxon>Ranunculales</taxon>
        <taxon>Ranunculaceae</taxon>
        <taxon>Thalictroideae</taxon>
        <taxon>Thalictrum</taxon>
    </lineage>
</organism>
<name>A0A7J6XEE7_THATH</name>
<dbReference type="Proteomes" id="UP000554482">
    <property type="component" value="Unassembled WGS sequence"/>
</dbReference>
<dbReference type="Pfam" id="PF13966">
    <property type="entry name" value="zf-RVT"/>
    <property type="match status" value="1"/>
</dbReference>
<protein>
    <recommendedName>
        <fullName evidence="1">Reverse transcriptase zinc-binding domain-containing protein</fullName>
    </recommendedName>
</protein>
<accession>A0A7J6XEE7</accession>
<feature type="domain" description="Reverse transcriptase zinc-binding" evidence="1">
    <location>
        <begin position="26"/>
        <end position="88"/>
    </location>
</feature>
<evidence type="ECO:0000313" key="2">
    <source>
        <dbReference type="EMBL" id="KAF5208114.1"/>
    </source>
</evidence>
<proteinExistence type="predicted"/>
<sequence length="91" mass="10381">MQNLQEVSIGGGQDEVIWNISLIGHYSMKETYEALRVTKQPVSWHQLIWFSNRIPRHSFIAWMAVQGGLKTLSKLREWGVVHTSTCPMLAG</sequence>
<keyword evidence="3" id="KW-1185">Reference proteome</keyword>
<dbReference type="OrthoDB" id="1744683at2759"/>
<dbReference type="InterPro" id="IPR026960">
    <property type="entry name" value="RVT-Znf"/>
</dbReference>
<gene>
    <name evidence="2" type="ORF">FRX31_002302</name>
</gene>
<evidence type="ECO:0000259" key="1">
    <source>
        <dbReference type="Pfam" id="PF13966"/>
    </source>
</evidence>